<dbReference type="InterPro" id="IPR055594">
    <property type="entry name" value="DUF7170"/>
</dbReference>
<keyword evidence="2" id="KW-1185">Reference proteome</keyword>
<dbReference type="Proteomes" id="UP000203990">
    <property type="component" value="Segment"/>
</dbReference>
<dbReference type="KEGG" id="vg:26523174"/>
<accession>A0A0S1S2T0</accession>
<gene>
    <name evidence="1" type="ORF">KB57_208</name>
</gene>
<protein>
    <submittedName>
        <fullName evidence="1">Uncharacterized protein</fullName>
    </submittedName>
</protein>
<evidence type="ECO:0000313" key="1">
    <source>
        <dbReference type="EMBL" id="ALM02595.1"/>
    </source>
</evidence>
<dbReference type="OrthoDB" id="28186at10239"/>
<dbReference type="Pfam" id="PF23776">
    <property type="entry name" value="DUF7170"/>
    <property type="match status" value="1"/>
</dbReference>
<evidence type="ECO:0000313" key="2">
    <source>
        <dbReference type="Proteomes" id="UP000203990"/>
    </source>
</evidence>
<dbReference type="RefSeq" id="YP_009187821.1">
    <property type="nucleotide sequence ID" value="NC_028659.1"/>
</dbReference>
<sequence length="61" mass="6744">MENGKVITSETMVTLSTWETESAAPQVRIVPLPFALKMYNAGFTRGRIVAENGEVIADSWE</sequence>
<reference evidence="1 2" key="1">
    <citation type="submission" date="2015-10" db="EMBL/GenBank/DDBJ databases">
        <title>Complete genome sequence of Klebsiella pneumoniae bacteriophage vB_KpnM_KB57.</title>
        <authorList>
            <person name="Volozhantsev N.V."/>
            <person name="Popova A.V."/>
            <person name="Krasilnikova V.M."/>
            <person name="Bogun A.G."/>
        </authorList>
    </citation>
    <scope>NUCLEOTIDE SEQUENCE [LARGE SCALE GENOMIC DNA]</scope>
</reference>
<name>A0A0S1S2T0_9CAUD</name>
<dbReference type="EMBL" id="KT934943">
    <property type="protein sequence ID" value="ALM02595.1"/>
    <property type="molecule type" value="Genomic_DNA"/>
</dbReference>
<proteinExistence type="predicted"/>
<dbReference type="GeneID" id="26523174"/>
<organism evidence="1 2">
    <name type="scientific">Klebsiella phage vB_KpnM_KB57</name>
    <dbReference type="NCBI Taxonomy" id="1719140"/>
    <lineage>
        <taxon>Viruses</taxon>
        <taxon>Duplodnaviria</taxon>
        <taxon>Heunggongvirae</taxon>
        <taxon>Uroviricota</taxon>
        <taxon>Caudoviricetes</taxon>
        <taxon>Vequintavirinae</taxon>
        <taxon>Mydovirus</taxon>
        <taxon>Mydovirus KB57</taxon>
    </lineage>
</organism>